<dbReference type="Gene3D" id="3.40.50.10190">
    <property type="entry name" value="BRCT domain"/>
    <property type="match status" value="1"/>
</dbReference>
<dbReference type="InterPro" id="IPR036930">
    <property type="entry name" value="WGR_dom_sf"/>
</dbReference>
<name>A0AAD6GKL2_9EURO</name>
<dbReference type="SUPFAM" id="SSF142921">
    <property type="entry name" value="WGR domain-like"/>
    <property type="match status" value="1"/>
</dbReference>
<dbReference type="PROSITE" id="PS50172">
    <property type="entry name" value="BRCT"/>
    <property type="match status" value="1"/>
</dbReference>
<feature type="domain" description="BRCT" evidence="2">
    <location>
        <begin position="1"/>
        <end position="92"/>
    </location>
</feature>
<dbReference type="PROSITE" id="PS51977">
    <property type="entry name" value="WGR"/>
    <property type="match status" value="1"/>
</dbReference>
<protein>
    <recommendedName>
        <fullName evidence="6">BRCT domain-containing protein</fullName>
    </recommendedName>
</protein>
<dbReference type="EMBL" id="JAQIZZ010000002">
    <property type="protein sequence ID" value="KAJ5553421.1"/>
    <property type="molecule type" value="Genomic_DNA"/>
</dbReference>
<dbReference type="AlphaFoldDB" id="A0AAD6GKL2"/>
<keyword evidence="5" id="KW-1185">Reference proteome</keyword>
<evidence type="ECO:0000259" key="2">
    <source>
        <dbReference type="PROSITE" id="PS50172"/>
    </source>
</evidence>
<dbReference type="InterPro" id="IPR001357">
    <property type="entry name" value="BRCT_dom"/>
</dbReference>
<sequence length="448" mass="49525">MPNTFSKVNVCTVGKFDDATKIPEWIRHHGGTFSRRVDSHTTHLVATEESYKNNVEAVQIAKELGTVLIVKSDWLYDSLQQKSHRPKDAKPYLWKRVLEAEPKPRKKQKLATTSKSKRKTPPIKDPFVQAKVVKRKPARITKKAVALPNDKICVDEDTNQAWDATLSRVLPSLKREKFRLAIFQSNETPPTYSAFVKYSRVGMSNVSILAPPQSAFTLAKAGFESFFLLQTGVEWEKRMDSTLRPPKMNDKGDVLPSHEGWYTFEAGSIMTAYMKRPSKPRVSATTQNGDAMRSDVFTLVDKQDCTTAGHDSGNDGDIESLQSDSNLSALDHVPGEQIDDRDVATIKKDALALLESLPTKHSGDDHVASRKRKASSMLESASGSQTDDDVDSSNHSSVSLVEFTSGEPTGDGDIVSLRSSTTTLFSSSSEQGDDVDSVDVKILDESED</sequence>
<feature type="compositionally biased region" description="Basic and acidic residues" evidence="1">
    <location>
        <begin position="438"/>
        <end position="448"/>
    </location>
</feature>
<evidence type="ECO:0008006" key="6">
    <source>
        <dbReference type="Google" id="ProtNLM"/>
    </source>
</evidence>
<accession>A0AAD6GKL2</accession>
<reference evidence="4 5" key="1">
    <citation type="journal article" date="2023" name="IMA Fungus">
        <title>Comparative genomic study of the Penicillium genus elucidates a diverse pangenome and 15 lateral gene transfer events.</title>
        <authorList>
            <person name="Petersen C."/>
            <person name="Sorensen T."/>
            <person name="Nielsen M.R."/>
            <person name="Sondergaard T.E."/>
            <person name="Sorensen J.L."/>
            <person name="Fitzpatrick D.A."/>
            <person name="Frisvad J.C."/>
            <person name="Nielsen K.L."/>
        </authorList>
    </citation>
    <scope>NUCLEOTIDE SEQUENCE [LARGE SCALE GENOMIC DNA]</scope>
    <source>
        <strain evidence="4 5">IBT 35679</strain>
    </source>
</reference>
<dbReference type="Pfam" id="PF00533">
    <property type="entry name" value="BRCT"/>
    <property type="match status" value="1"/>
</dbReference>
<feature type="compositionally biased region" description="Low complexity" evidence="1">
    <location>
        <begin position="416"/>
        <end position="429"/>
    </location>
</feature>
<feature type="domain" description="WGR" evidence="3">
    <location>
        <begin position="149"/>
        <end position="248"/>
    </location>
</feature>
<evidence type="ECO:0000259" key="3">
    <source>
        <dbReference type="PROSITE" id="PS51977"/>
    </source>
</evidence>
<evidence type="ECO:0000313" key="4">
    <source>
        <dbReference type="EMBL" id="KAJ5553421.1"/>
    </source>
</evidence>
<dbReference type="SUPFAM" id="SSF52113">
    <property type="entry name" value="BRCT domain"/>
    <property type="match status" value="1"/>
</dbReference>
<feature type="region of interest" description="Disordered" evidence="1">
    <location>
        <begin position="360"/>
        <end position="448"/>
    </location>
</feature>
<organism evidence="4 5">
    <name type="scientific">Penicillium frequentans</name>
    <dbReference type="NCBI Taxonomy" id="3151616"/>
    <lineage>
        <taxon>Eukaryota</taxon>
        <taxon>Fungi</taxon>
        <taxon>Dikarya</taxon>
        <taxon>Ascomycota</taxon>
        <taxon>Pezizomycotina</taxon>
        <taxon>Eurotiomycetes</taxon>
        <taxon>Eurotiomycetidae</taxon>
        <taxon>Eurotiales</taxon>
        <taxon>Aspergillaceae</taxon>
        <taxon>Penicillium</taxon>
    </lineage>
</organism>
<evidence type="ECO:0000256" key="1">
    <source>
        <dbReference type="SAM" id="MobiDB-lite"/>
    </source>
</evidence>
<comment type="caution">
    <text evidence="4">The sequence shown here is derived from an EMBL/GenBank/DDBJ whole genome shotgun (WGS) entry which is preliminary data.</text>
</comment>
<evidence type="ECO:0000313" key="5">
    <source>
        <dbReference type="Proteomes" id="UP001220324"/>
    </source>
</evidence>
<dbReference type="InterPro" id="IPR008893">
    <property type="entry name" value="WGR_domain"/>
</dbReference>
<dbReference type="Proteomes" id="UP001220324">
    <property type="component" value="Unassembled WGS sequence"/>
</dbReference>
<gene>
    <name evidence="4" type="ORF">N7494_002799</name>
</gene>
<proteinExistence type="predicted"/>
<dbReference type="InterPro" id="IPR036420">
    <property type="entry name" value="BRCT_dom_sf"/>
</dbReference>
<feature type="compositionally biased region" description="Basic residues" evidence="1">
    <location>
        <begin position="104"/>
        <end position="121"/>
    </location>
</feature>
<feature type="region of interest" description="Disordered" evidence="1">
    <location>
        <begin position="103"/>
        <end position="123"/>
    </location>
</feature>